<name>A0A9P8TA42_9ASCO</name>
<dbReference type="InterPro" id="IPR036116">
    <property type="entry name" value="FN3_sf"/>
</dbReference>
<dbReference type="InterPro" id="IPR013783">
    <property type="entry name" value="Ig-like_fold"/>
</dbReference>
<dbReference type="CDD" id="cd00063">
    <property type="entry name" value="FN3"/>
    <property type="match status" value="1"/>
</dbReference>
<evidence type="ECO:0000259" key="3">
    <source>
        <dbReference type="PROSITE" id="PS50853"/>
    </source>
</evidence>
<dbReference type="SMART" id="SM00060">
    <property type="entry name" value="FN3"/>
    <property type="match status" value="1"/>
</dbReference>
<dbReference type="SUPFAM" id="SSF49265">
    <property type="entry name" value="Fibronectin type III"/>
    <property type="match status" value="1"/>
</dbReference>
<dbReference type="Gene3D" id="2.60.40.10">
    <property type="entry name" value="Immunoglobulins"/>
    <property type="match status" value="1"/>
</dbReference>
<feature type="region of interest" description="Disordered" evidence="2">
    <location>
        <begin position="171"/>
        <end position="199"/>
    </location>
</feature>
<organism evidence="4 5">
    <name type="scientific">Ogataea philodendri</name>
    <dbReference type="NCBI Taxonomy" id="1378263"/>
    <lineage>
        <taxon>Eukaryota</taxon>
        <taxon>Fungi</taxon>
        <taxon>Dikarya</taxon>
        <taxon>Ascomycota</taxon>
        <taxon>Saccharomycotina</taxon>
        <taxon>Pichiomycetes</taxon>
        <taxon>Pichiales</taxon>
        <taxon>Pichiaceae</taxon>
        <taxon>Ogataea</taxon>
    </lineage>
</organism>
<dbReference type="PROSITE" id="PS50853">
    <property type="entry name" value="FN3"/>
    <property type="match status" value="1"/>
</dbReference>
<proteinExistence type="predicted"/>
<feature type="region of interest" description="Disordered" evidence="2">
    <location>
        <begin position="695"/>
        <end position="803"/>
    </location>
</feature>
<reference evidence="4" key="2">
    <citation type="submission" date="2021-01" db="EMBL/GenBank/DDBJ databases">
        <authorList>
            <person name="Schikora-Tamarit M.A."/>
        </authorList>
    </citation>
    <scope>NUCLEOTIDE SEQUENCE</scope>
    <source>
        <strain evidence="4">CBS6075</strain>
    </source>
</reference>
<evidence type="ECO:0000256" key="1">
    <source>
        <dbReference type="SAM" id="Coils"/>
    </source>
</evidence>
<keyword evidence="5" id="KW-1185">Reference proteome</keyword>
<feature type="coiled-coil region" evidence="1">
    <location>
        <begin position="247"/>
        <end position="356"/>
    </location>
</feature>
<dbReference type="OrthoDB" id="5572782at2759"/>
<protein>
    <recommendedName>
        <fullName evidence="3">Fibronectin type-III domain-containing protein</fullName>
    </recommendedName>
</protein>
<feature type="domain" description="Fibronectin type-III" evidence="3">
    <location>
        <begin position="39"/>
        <end position="148"/>
    </location>
</feature>
<feature type="compositionally biased region" description="Basic and acidic residues" evidence="2">
    <location>
        <begin position="783"/>
        <end position="795"/>
    </location>
</feature>
<evidence type="ECO:0000313" key="5">
    <source>
        <dbReference type="Proteomes" id="UP000769157"/>
    </source>
</evidence>
<dbReference type="GeneID" id="70233184"/>
<reference evidence="4" key="1">
    <citation type="journal article" date="2021" name="Open Biol.">
        <title>Shared evolutionary footprints suggest mitochondrial oxidative damage underlies multiple complex I losses in fungi.</title>
        <authorList>
            <person name="Schikora-Tamarit M.A."/>
            <person name="Marcet-Houben M."/>
            <person name="Nosek J."/>
            <person name="Gabaldon T."/>
        </authorList>
    </citation>
    <scope>NUCLEOTIDE SEQUENCE</scope>
    <source>
        <strain evidence="4">CBS6075</strain>
    </source>
</reference>
<comment type="caution">
    <text evidence="4">The sequence shown here is derived from an EMBL/GenBank/DDBJ whole genome shotgun (WGS) entry which is preliminary data.</text>
</comment>
<gene>
    <name evidence="4" type="ORF">OGAPHI_001216</name>
</gene>
<dbReference type="RefSeq" id="XP_046064126.1">
    <property type="nucleotide sequence ID" value="XM_046201954.1"/>
</dbReference>
<dbReference type="AlphaFoldDB" id="A0A9P8TA42"/>
<feature type="compositionally biased region" description="Low complexity" evidence="2">
    <location>
        <begin position="757"/>
        <end position="770"/>
    </location>
</feature>
<keyword evidence="1" id="KW-0175">Coiled coil</keyword>
<dbReference type="Proteomes" id="UP000769157">
    <property type="component" value="Unassembled WGS sequence"/>
</dbReference>
<feature type="region of interest" description="Disordered" evidence="2">
    <location>
        <begin position="601"/>
        <end position="625"/>
    </location>
</feature>
<evidence type="ECO:0000256" key="2">
    <source>
        <dbReference type="SAM" id="MobiDB-lite"/>
    </source>
</evidence>
<sequence length="803" mass="90028">MLIPIALAILGFLWLLHRLLLLLSLPLEKSIKVLNVSIPTVPLVSIDKVSHSSMVIHWDSPVDEDDADHSTDPVSSGPPILQHASPKTISHYVLYINGIQAAVINGDRHSCVINGLFPESNYQVDIVAFNMANFRSKSSPVHVKTGPNNMSELDHPDQLLDVLIPHDERETVTKKSTLRQTSPATRSRSNTADQENLKSRIHPHLITDIGELKFLLETGLDTVRSLSKASKELETDFLEEESVLIAARNEARERRKLEDQNRSSLRQEIKFLEETRMKTENRISSDQTKLETRRRKIQEKKSEMKQWKVLLAEKRAAKEKLEEREPVELETLKLQVEELNKEIFKLQIEVHDVEEDIKYDLANRKKQETLKQQLQALFEQLRTHTDTETGTLKPEGRTLFEELCKLRPDWEQDFKNEFSLDDQFDSQWKVLRNTDKEKIETLRQQVDEKHSRPSSQYENFGAFNDGSISNILSTAMNRMNTPLSYNGLSPEPTLSSSPPVWNSPINLQTNQMDMFRNLLDKPQSAESPHSHVSNFDFSAINYNDNMMFGLPTTVNPIIPGTTDDQVFPNGLVPGMSTSPSMRDSSKFFGSINSQRHIRSNGSSIDRIGTADSPQDPPPHLGFDLSRARSTSFGSSIWNNSANNSNWGSMNILNTPLNDEMTPKIYFESEDPMPKPSSNASSPSFLKTKLFKFGSSPTKTGTKSTEGDDSSVATDEELQSGSGSGSGSGPNSMGSGLLGSGFGSRSSRFFKLKKNQSEDSPLEPASDSSSSGNVLARRLSFAFKRGDKDKDSKGESVIEEEDED</sequence>
<accession>A0A9P8TA42</accession>
<feature type="compositionally biased region" description="Polar residues" evidence="2">
    <location>
        <begin position="174"/>
        <end position="194"/>
    </location>
</feature>
<evidence type="ECO:0000313" key="4">
    <source>
        <dbReference type="EMBL" id="KAH3670701.1"/>
    </source>
</evidence>
<dbReference type="EMBL" id="JAEUBE010000087">
    <property type="protein sequence ID" value="KAH3670701.1"/>
    <property type="molecule type" value="Genomic_DNA"/>
</dbReference>
<dbReference type="InterPro" id="IPR003961">
    <property type="entry name" value="FN3_dom"/>
</dbReference>